<dbReference type="GO" id="GO:0006950">
    <property type="term" value="P:response to stress"/>
    <property type="evidence" value="ECO:0007669"/>
    <property type="project" value="TreeGrafter"/>
</dbReference>
<evidence type="ECO:0000313" key="5">
    <source>
        <dbReference type="EMBL" id="MDQ0316357.1"/>
    </source>
</evidence>
<dbReference type="RefSeq" id="WP_306886181.1">
    <property type="nucleotide sequence ID" value="NZ_JAUSUL010000002.1"/>
</dbReference>
<keyword evidence="6" id="KW-1185">Reference proteome</keyword>
<dbReference type="PANTHER" id="PTHR33164">
    <property type="entry name" value="TRANSCRIPTIONAL REGULATOR, MARR FAMILY"/>
    <property type="match status" value="1"/>
</dbReference>
<dbReference type="SUPFAM" id="SSF46785">
    <property type="entry name" value="Winged helix' DNA-binding domain"/>
    <property type="match status" value="1"/>
</dbReference>
<evidence type="ECO:0000256" key="3">
    <source>
        <dbReference type="ARBA" id="ARBA00023163"/>
    </source>
</evidence>
<name>A0AAE3VQN2_9HYPH</name>
<dbReference type="GO" id="GO:0003677">
    <property type="term" value="F:DNA binding"/>
    <property type="evidence" value="ECO:0007669"/>
    <property type="project" value="UniProtKB-KW"/>
</dbReference>
<evidence type="ECO:0000259" key="4">
    <source>
        <dbReference type="PROSITE" id="PS50995"/>
    </source>
</evidence>
<keyword evidence="3" id="KW-0804">Transcription</keyword>
<evidence type="ECO:0000256" key="2">
    <source>
        <dbReference type="ARBA" id="ARBA00023125"/>
    </source>
</evidence>
<reference evidence="5" key="1">
    <citation type="submission" date="2023-07" db="EMBL/GenBank/DDBJ databases">
        <title>Genomic Encyclopedia of Type Strains, Phase IV (KMG-IV): sequencing the most valuable type-strain genomes for metagenomic binning, comparative biology and taxonomic classification.</title>
        <authorList>
            <person name="Goeker M."/>
        </authorList>
    </citation>
    <scope>NUCLEOTIDE SEQUENCE</scope>
    <source>
        <strain evidence="5">DSM 21202</strain>
    </source>
</reference>
<dbReference type="PANTHER" id="PTHR33164:SF95">
    <property type="entry name" value="TRANSCRIPTIONAL REGULATOR"/>
    <property type="match status" value="1"/>
</dbReference>
<keyword evidence="1" id="KW-0805">Transcription regulation</keyword>
<dbReference type="Gene3D" id="1.10.10.10">
    <property type="entry name" value="Winged helix-like DNA-binding domain superfamily/Winged helix DNA-binding domain"/>
    <property type="match status" value="1"/>
</dbReference>
<comment type="caution">
    <text evidence="5">The sequence shown here is derived from an EMBL/GenBank/DDBJ whole genome shotgun (WGS) entry which is preliminary data.</text>
</comment>
<dbReference type="Proteomes" id="UP001229244">
    <property type="component" value="Unassembled WGS sequence"/>
</dbReference>
<dbReference type="SMART" id="SM00347">
    <property type="entry name" value="HTH_MARR"/>
    <property type="match status" value="1"/>
</dbReference>
<gene>
    <name evidence="5" type="ORF">J2S73_002814</name>
</gene>
<proteinExistence type="predicted"/>
<dbReference type="EMBL" id="JAUSUL010000002">
    <property type="protein sequence ID" value="MDQ0316357.1"/>
    <property type="molecule type" value="Genomic_DNA"/>
</dbReference>
<dbReference type="InterPro" id="IPR036390">
    <property type="entry name" value="WH_DNA-bd_sf"/>
</dbReference>
<evidence type="ECO:0000313" key="6">
    <source>
        <dbReference type="Proteomes" id="UP001229244"/>
    </source>
</evidence>
<sequence length="156" mass="16850">MTDINDMPGYLIRRLHQISVAIFTARTAEAGFDLTPVQYGALATVNRYPGIDQVTLAGCIAYDKATIGGVVDRLIQKGYLKRDVSPSDRRARVLDLTDEGRAVLEAATPIVAEVQDQSLSGLSEEEARTLLDLLKKATDAGNSLSRAPLRAAPQPK</sequence>
<dbReference type="Pfam" id="PF01047">
    <property type="entry name" value="MarR"/>
    <property type="match status" value="1"/>
</dbReference>
<accession>A0AAE3VQN2</accession>
<dbReference type="GO" id="GO:0003700">
    <property type="term" value="F:DNA-binding transcription factor activity"/>
    <property type="evidence" value="ECO:0007669"/>
    <property type="project" value="InterPro"/>
</dbReference>
<dbReference type="PROSITE" id="PS50995">
    <property type="entry name" value="HTH_MARR_2"/>
    <property type="match status" value="1"/>
</dbReference>
<dbReference type="PROSITE" id="PS01117">
    <property type="entry name" value="HTH_MARR_1"/>
    <property type="match status" value="1"/>
</dbReference>
<keyword evidence="2 5" id="KW-0238">DNA-binding</keyword>
<dbReference type="AlphaFoldDB" id="A0AAE3VQN2"/>
<organism evidence="5 6">
    <name type="scientific">Amorphus orientalis</name>
    <dbReference type="NCBI Taxonomy" id="649198"/>
    <lineage>
        <taxon>Bacteria</taxon>
        <taxon>Pseudomonadati</taxon>
        <taxon>Pseudomonadota</taxon>
        <taxon>Alphaproteobacteria</taxon>
        <taxon>Hyphomicrobiales</taxon>
        <taxon>Amorphaceae</taxon>
        <taxon>Amorphus</taxon>
    </lineage>
</organism>
<dbReference type="InterPro" id="IPR036388">
    <property type="entry name" value="WH-like_DNA-bd_sf"/>
</dbReference>
<dbReference type="InterPro" id="IPR000835">
    <property type="entry name" value="HTH_MarR-typ"/>
</dbReference>
<dbReference type="InterPro" id="IPR023187">
    <property type="entry name" value="Tscrpt_reg_MarR-type_CS"/>
</dbReference>
<evidence type="ECO:0000256" key="1">
    <source>
        <dbReference type="ARBA" id="ARBA00023015"/>
    </source>
</evidence>
<dbReference type="PRINTS" id="PR00598">
    <property type="entry name" value="HTHMARR"/>
</dbReference>
<feature type="domain" description="HTH marR-type" evidence="4">
    <location>
        <begin position="8"/>
        <end position="139"/>
    </location>
</feature>
<dbReference type="InterPro" id="IPR039422">
    <property type="entry name" value="MarR/SlyA-like"/>
</dbReference>
<protein>
    <submittedName>
        <fullName evidence="5">DNA-binding MarR family transcriptional regulator</fullName>
    </submittedName>
</protein>